<accession>A0A7Y6NR61</accession>
<keyword evidence="5" id="KW-0812">Transmembrane</keyword>
<dbReference type="SMART" id="SM00387">
    <property type="entry name" value="HATPase_c"/>
    <property type="match status" value="1"/>
</dbReference>
<evidence type="ECO:0000259" key="6">
    <source>
        <dbReference type="PROSITE" id="PS50109"/>
    </source>
</evidence>
<feature type="domain" description="Response regulatory" evidence="7">
    <location>
        <begin position="590"/>
        <end position="704"/>
    </location>
</feature>
<keyword evidence="5" id="KW-1133">Transmembrane helix</keyword>
<dbReference type="InterPro" id="IPR003594">
    <property type="entry name" value="HATPase_dom"/>
</dbReference>
<dbReference type="SUPFAM" id="SSF47384">
    <property type="entry name" value="Homodimeric domain of signal transducing histidine kinase"/>
    <property type="match status" value="1"/>
</dbReference>
<dbReference type="AlphaFoldDB" id="A0A7Y6NR61"/>
<proteinExistence type="predicted"/>
<dbReference type="SUPFAM" id="SSF52172">
    <property type="entry name" value="CheY-like"/>
    <property type="match status" value="1"/>
</dbReference>
<dbReference type="InterPro" id="IPR005467">
    <property type="entry name" value="His_kinase_dom"/>
</dbReference>
<keyword evidence="3 4" id="KW-0597">Phosphoprotein</keyword>
<dbReference type="InterPro" id="IPR011006">
    <property type="entry name" value="CheY-like_superfamily"/>
</dbReference>
<dbReference type="Gene3D" id="3.30.450.20">
    <property type="entry name" value="PAS domain"/>
    <property type="match status" value="1"/>
</dbReference>
<evidence type="ECO:0000259" key="7">
    <source>
        <dbReference type="PROSITE" id="PS50110"/>
    </source>
</evidence>
<dbReference type="InterPro" id="IPR036890">
    <property type="entry name" value="HATPase_C_sf"/>
</dbReference>
<comment type="catalytic activity">
    <reaction evidence="1">
        <text>ATP + protein L-histidine = ADP + protein N-phospho-L-histidine.</text>
        <dbReference type="EC" id="2.7.13.3"/>
    </reaction>
</comment>
<dbReference type="Gene3D" id="3.30.565.10">
    <property type="entry name" value="Histidine kinase-like ATPase, C-terminal domain"/>
    <property type="match status" value="1"/>
</dbReference>
<dbReference type="Proteomes" id="UP000529637">
    <property type="component" value="Unassembled WGS sequence"/>
</dbReference>
<dbReference type="SMART" id="SM00448">
    <property type="entry name" value="REC"/>
    <property type="match status" value="1"/>
</dbReference>
<dbReference type="InterPro" id="IPR003661">
    <property type="entry name" value="HisK_dim/P_dom"/>
</dbReference>
<dbReference type="InterPro" id="IPR036097">
    <property type="entry name" value="HisK_dim/P_sf"/>
</dbReference>
<dbReference type="EC" id="2.7.13.3" evidence="2"/>
<organism evidence="8 9">
    <name type="scientific">Piscinibacter koreensis</name>
    <dbReference type="NCBI Taxonomy" id="2742824"/>
    <lineage>
        <taxon>Bacteria</taxon>
        <taxon>Pseudomonadati</taxon>
        <taxon>Pseudomonadota</taxon>
        <taxon>Betaproteobacteria</taxon>
        <taxon>Burkholderiales</taxon>
        <taxon>Sphaerotilaceae</taxon>
        <taxon>Piscinibacter</taxon>
    </lineage>
</organism>
<sequence>MLTAPATPSASTDPKPLLSLRMLATACVVVLIAVYATVGAMRYRQLRAETEVRLDRALRIAVEHALKVFDTNDALLEQALDTLGDDAPARLAQRAPVLEEEFRRVTRNRPQVQAIEVRSADGGRLLAAVGSAADPAPAAFDRTRLAPTGMHFSVRAAAPGAARPIDMSRARVHADGRFAGTVSVTVRPATFEQFHRDLVADEPGLAITMLRDDGLILTRWPLLPGAPSALAASSPVMARIRAGQTRGDAHGVSSVDGRERLLRFSRVGDYPVYLGSGMEVREITRRWLQEMAWLAAFGVPPLIGLFLAARVALRRTREALGSARRLQDEMVARRQVEEALLQAQKLEALGRLTGGVAHDFNNTLMVISSNLFVLRHRHPDAGTQQVESMDRAVASATQLTRQLLAFSRRQALVPEHVRLQDRLPALASLLAPVLGAPIELAVSVDADCRPIRVDPAELELGLINLAINARDAMPASGRFRLSACNVGHAVPAMREGPAVLIEAVDSGTGIDGAVIDKVFEPFFTTKPVGEGTGLGLSQVYGLCRRAGGTATIESEPGRGTTVRLYFPAADEPAEDAVAPAPAARRALGKKVLVVEDNDAVAAALQPLLESIGCSVVRLDRGRAAEEWLARQSRLPDLVLTDVVMPGEVDGLKLARHVRATYPGVGIVVMTGHAEQLDTIAGHGFAIIPKPCSVEVLAAAIERGTDGAAPTGAGQAASVA</sequence>
<keyword evidence="5" id="KW-0472">Membrane</keyword>
<dbReference type="PROSITE" id="PS50109">
    <property type="entry name" value="HIS_KIN"/>
    <property type="match status" value="1"/>
</dbReference>
<dbReference type="PRINTS" id="PR00344">
    <property type="entry name" value="BCTRLSENSOR"/>
</dbReference>
<dbReference type="CDD" id="cd12915">
    <property type="entry name" value="PDC2_DGC_like"/>
    <property type="match status" value="1"/>
</dbReference>
<evidence type="ECO:0000256" key="5">
    <source>
        <dbReference type="SAM" id="Phobius"/>
    </source>
</evidence>
<feature type="modified residue" description="4-aspartylphosphate" evidence="4">
    <location>
        <position position="641"/>
    </location>
</feature>
<gene>
    <name evidence="8" type="ORF">HQN59_18795</name>
</gene>
<feature type="domain" description="Histidine kinase" evidence="6">
    <location>
        <begin position="355"/>
        <end position="570"/>
    </location>
</feature>
<dbReference type="Gene3D" id="3.40.50.2300">
    <property type="match status" value="1"/>
</dbReference>
<reference evidence="8 9" key="1">
    <citation type="submission" date="2020-06" db="EMBL/GenBank/DDBJ databases">
        <title>Schlegella sp. ID0723 isolated from air conditioner.</title>
        <authorList>
            <person name="Kim D.Y."/>
            <person name="Kim D.-U."/>
        </authorList>
    </citation>
    <scope>NUCLEOTIDE SEQUENCE [LARGE SCALE GENOMIC DNA]</scope>
    <source>
        <strain evidence="8 9">ID0723</strain>
    </source>
</reference>
<dbReference type="SMART" id="SM00388">
    <property type="entry name" value="HisKA"/>
    <property type="match status" value="1"/>
</dbReference>
<protein>
    <recommendedName>
        <fullName evidence="2">histidine kinase</fullName>
        <ecNumber evidence="2">2.7.13.3</ecNumber>
    </recommendedName>
</protein>
<evidence type="ECO:0000256" key="3">
    <source>
        <dbReference type="ARBA" id="ARBA00022553"/>
    </source>
</evidence>
<dbReference type="Gene3D" id="1.10.287.130">
    <property type="match status" value="1"/>
</dbReference>
<evidence type="ECO:0000313" key="9">
    <source>
        <dbReference type="Proteomes" id="UP000529637"/>
    </source>
</evidence>
<dbReference type="PROSITE" id="PS50110">
    <property type="entry name" value="RESPONSE_REGULATORY"/>
    <property type="match status" value="1"/>
</dbReference>
<evidence type="ECO:0000256" key="1">
    <source>
        <dbReference type="ARBA" id="ARBA00000085"/>
    </source>
</evidence>
<evidence type="ECO:0000256" key="2">
    <source>
        <dbReference type="ARBA" id="ARBA00012438"/>
    </source>
</evidence>
<dbReference type="InterPro" id="IPR004358">
    <property type="entry name" value="Sig_transdc_His_kin-like_C"/>
</dbReference>
<dbReference type="EMBL" id="JABWMJ010000009">
    <property type="protein sequence ID" value="NUZ07816.1"/>
    <property type="molecule type" value="Genomic_DNA"/>
</dbReference>
<dbReference type="CDD" id="cd00082">
    <property type="entry name" value="HisKA"/>
    <property type="match status" value="1"/>
</dbReference>
<keyword evidence="9" id="KW-1185">Reference proteome</keyword>
<dbReference type="Pfam" id="PF00072">
    <property type="entry name" value="Response_reg"/>
    <property type="match status" value="1"/>
</dbReference>
<feature type="transmembrane region" description="Helical" evidence="5">
    <location>
        <begin position="291"/>
        <end position="313"/>
    </location>
</feature>
<dbReference type="SUPFAM" id="SSF55874">
    <property type="entry name" value="ATPase domain of HSP90 chaperone/DNA topoisomerase II/histidine kinase"/>
    <property type="match status" value="1"/>
</dbReference>
<evidence type="ECO:0000313" key="8">
    <source>
        <dbReference type="EMBL" id="NUZ07816.1"/>
    </source>
</evidence>
<dbReference type="InterPro" id="IPR001789">
    <property type="entry name" value="Sig_transdc_resp-reg_receiver"/>
</dbReference>
<dbReference type="RefSeq" id="WP_176070651.1">
    <property type="nucleotide sequence ID" value="NZ_JABWMJ010000009.1"/>
</dbReference>
<dbReference type="Pfam" id="PF02518">
    <property type="entry name" value="HATPase_c"/>
    <property type="match status" value="1"/>
</dbReference>
<dbReference type="CDD" id="cd00156">
    <property type="entry name" value="REC"/>
    <property type="match status" value="1"/>
</dbReference>
<name>A0A7Y6NR61_9BURK</name>
<dbReference type="PANTHER" id="PTHR43065">
    <property type="entry name" value="SENSOR HISTIDINE KINASE"/>
    <property type="match status" value="1"/>
</dbReference>
<feature type="transmembrane region" description="Helical" evidence="5">
    <location>
        <begin position="20"/>
        <end position="38"/>
    </location>
</feature>
<dbReference type="GO" id="GO:0000155">
    <property type="term" value="F:phosphorelay sensor kinase activity"/>
    <property type="evidence" value="ECO:0007669"/>
    <property type="project" value="InterPro"/>
</dbReference>
<evidence type="ECO:0000256" key="4">
    <source>
        <dbReference type="PROSITE-ProRule" id="PRU00169"/>
    </source>
</evidence>
<dbReference type="PANTHER" id="PTHR43065:SF49">
    <property type="entry name" value="HISTIDINE KINASE"/>
    <property type="match status" value="1"/>
</dbReference>
<comment type="caution">
    <text evidence="8">The sequence shown here is derived from an EMBL/GenBank/DDBJ whole genome shotgun (WGS) entry which is preliminary data.</text>
</comment>